<dbReference type="AlphaFoldDB" id="A0A2I1BWW2"/>
<dbReference type="OMA" id="RICPPFC"/>
<dbReference type="PANTHER" id="PTHR24305">
    <property type="entry name" value="CYTOCHROME P450"/>
    <property type="match status" value="1"/>
</dbReference>
<accession>A0A2I1BWW2</accession>
<feature type="non-terminal residue" evidence="2">
    <location>
        <position position="1"/>
    </location>
</feature>
<dbReference type="Gene3D" id="1.10.630.10">
    <property type="entry name" value="Cytochrome P450"/>
    <property type="match status" value="1"/>
</dbReference>
<keyword evidence="3" id="KW-1185">Reference proteome</keyword>
<dbReference type="GO" id="GO:0016705">
    <property type="term" value="F:oxidoreductase activity, acting on paired donors, with incorporation or reduction of molecular oxygen"/>
    <property type="evidence" value="ECO:0007669"/>
    <property type="project" value="InterPro"/>
</dbReference>
<proteinExistence type="inferred from homology"/>
<dbReference type="InterPro" id="IPR050121">
    <property type="entry name" value="Cytochrome_P450_monoxygenase"/>
</dbReference>
<name>A0A2I1BWW2_ASPN1</name>
<evidence type="ECO:0000256" key="1">
    <source>
        <dbReference type="ARBA" id="ARBA00010617"/>
    </source>
</evidence>
<dbReference type="PANTHER" id="PTHR24305:SF168">
    <property type="entry name" value="P450, PUTATIVE (EUROFUNG)-RELATED"/>
    <property type="match status" value="1"/>
</dbReference>
<dbReference type="Proteomes" id="UP000234474">
    <property type="component" value="Unassembled WGS sequence"/>
</dbReference>
<dbReference type="VEuPathDB" id="FungiDB:P174DRAFT_378137"/>
<evidence type="ECO:0000313" key="2">
    <source>
        <dbReference type="EMBL" id="PKX89872.1"/>
    </source>
</evidence>
<dbReference type="GO" id="GO:0005506">
    <property type="term" value="F:iron ion binding"/>
    <property type="evidence" value="ECO:0007669"/>
    <property type="project" value="InterPro"/>
</dbReference>
<dbReference type="OrthoDB" id="3934656at2759"/>
<dbReference type="Pfam" id="PF00067">
    <property type="entry name" value="p450"/>
    <property type="match status" value="1"/>
</dbReference>
<comment type="caution">
    <text evidence="2">The sequence shown here is derived from an EMBL/GenBank/DDBJ whole genome shotgun (WGS) entry which is preliminary data.</text>
</comment>
<dbReference type="STRING" id="1392255.A0A2I1BWW2"/>
<dbReference type="GeneID" id="36530130"/>
<organism evidence="2 3">
    <name type="scientific">Aspergillus novofumigatus (strain IBT 16806)</name>
    <dbReference type="NCBI Taxonomy" id="1392255"/>
    <lineage>
        <taxon>Eukaryota</taxon>
        <taxon>Fungi</taxon>
        <taxon>Dikarya</taxon>
        <taxon>Ascomycota</taxon>
        <taxon>Pezizomycotina</taxon>
        <taxon>Eurotiomycetes</taxon>
        <taxon>Eurotiomycetidae</taxon>
        <taxon>Eurotiales</taxon>
        <taxon>Aspergillaceae</taxon>
        <taxon>Aspergillus</taxon>
        <taxon>Aspergillus subgen. Fumigati</taxon>
    </lineage>
</organism>
<dbReference type="EMBL" id="MSZS01000009">
    <property type="protein sequence ID" value="PKX89872.1"/>
    <property type="molecule type" value="Genomic_DNA"/>
</dbReference>
<dbReference type="InterPro" id="IPR036396">
    <property type="entry name" value="Cyt_P450_sf"/>
</dbReference>
<protein>
    <submittedName>
        <fullName evidence="2">Cytochrome P450</fullName>
    </submittedName>
</protein>
<dbReference type="GO" id="GO:0020037">
    <property type="term" value="F:heme binding"/>
    <property type="evidence" value="ECO:0007669"/>
    <property type="project" value="InterPro"/>
</dbReference>
<dbReference type="GO" id="GO:0004497">
    <property type="term" value="F:monooxygenase activity"/>
    <property type="evidence" value="ECO:0007669"/>
    <property type="project" value="InterPro"/>
</dbReference>
<dbReference type="InterPro" id="IPR001128">
    <property type="entry name" value="Cyt_P450"/>
</dbReference>
<reference evidence="3" key="1">
    <citation type="journal article" date="2018" name="Proc. Natl. Acad. Sci. U.S.A.">
        <title>Linking secondary metabolites to gene clusters through genome sequencing of six diverse Aspergillus species.</title>
        <authorList>
            <person name="Kaerboelling I."/>
            <person name="Vesth T.C."/>
            <person name="Frisvad J.C."/>
            <person name="Nybo J.L."/>
            <person name="Theobald S."/>
            <person name="Kuo A."/>
            <person name="Bowyer P."/>
            <person name="Matsuda Y."/>
            <person name="Mondo S."/>
            <person name="Lyhne E.K."/>
            <person name="Kogle M.E."/>
            <person name="Clum A."/>
            <person name="Lipzen A."/>
            <person name="Salamov A."/>
            <person name="Ngan C.Y."/>
            <person name="Daum C."/>
            <person name="Chiniquy J."/>
            <person name="Barry K."/>
            <person name="LaButti K."/>
            <person name="Haridas S."/>
            <person name="Simmons B.A."/>
            <person name="Magnuson J.K."/>
            <person name="Mortensen U.H."/>
            <person name="Larsen T.O."/>
            <person name="Grigoriev I.V."/>
            <person name="Baker S.E."/>
            <person name="Andersen M.R."/>
        </authorList>
    </citation>
    <scope>NUCLEOTIDE SEQUENCE [LARGE SCALE GENOMIC DNA]</scope>
    <source>
        <strain evidence="3">IBT 16806</strain>
    </source>
</reference>
<dbReference type="PRINTS" id="PR00385">
    <property type="entry name" value="P450"/>
</dbReference>
<dbReference type="RefSeq" id="XP_024678467.1">
    <property type="nucleotide sequence ID" value="XM_024822804.1"/>
</dbReference>
<dbReference type="SUPFAM" id="SSF48264">
    <property type="entry name" value="Cytochrome P450"/>
    <property type="match status" value="1"/>
</dbReference>
<sequence length="155" mass="17154">VFGGTDTTSTALRNIIFYLLTTPRAYRALQSEIDGAVKPVTRPVIRDAEAKALPYLQACIKEGLRIFPPSMGLMGKVCPRDDTICGIRVPANTQVAWSALAIMRNRTIFGNDADVYEPKRWIDAPVEKRKEMDASYGLVFATGTRWECLGSGLRT</sequence>
<comment type="similarity">
    <text evidence="1">Belongs to the cytochrome P450 family.</text>
</comment>
<gene>
    <name evidence="2" type="ORF">P174DRAFT_378137</name>
</gene>
<evidence type="ECO:0000313" key="3">
    <source>
        <dbReference type="Proteomes" id="UP000234474"/>
    </source>
</evidence>